<proteinExistence type="predicted"/>
<accession>A0ABP6CC86</accession>
<comment type="caution">
    <text evidence="1">The sequence shown here is derived from an EMBL/GenBank/DDBJ whole genome shotgun (WGS) entry which is preliminary data.</text>
</comment>
<protein>
    <submittedName>
        <fullName evidence="1">Uncharacterized protein</fullName>
    </submittedName>
</protein>
<name>A0ABP6CC86_9ACTN</name>
<evidence type="ECO:0000313" key="1">
    <source>
        <dbReference type="EMBL" id="GAA2612667.1"/>
    </source>
</evidence>
<keyword evidence="2" id="KW-1185">Reference proteome</keyword>
<organism evidence="1 2">
    <name type="scientific">Actinomadura fulvescens</name>
    <dbReference type="NCBI Taxonomy" id="46160"/>
    <lineage>
        <taxon>Bacteria</taxon>
        <taxon>Bacillati</taxon>
        <taxon>Actinomycetota</taxon>
        <taxon>Actinomycetes</taxon>
        <taxon>Streptosporangiales</taxon>
        <taxon>Thermomonosporaceae</taxon>
        <taxon>Actinomadura</taxon>
    </lineage>
</organism>
<dbReference type="Proteomes" id="UP001501509">
    <property type="component" value="Unassembled WGS sequence"/>
</dbReference>
<evidence type="ECO:0000313" key="2">
    <source>
        <dbReference type="Proteomes" id="UP001501509"/>
    </source>
</evidence>
<dbReference type="EMBL" id="BAAATD010000007">
    <property type="protein sequence ID" value="GAA2612667.1"/>
    <property type="molecule type" value="Genomic_DNA"/>
</dbReference>
<gene>
    <name evidence="1" type="ORF">GCM10010411_54310</name>
</gene>
<reference evidence="2" key="1">
    <citation type="journal article" date="2019" name="Int. J. Syst. Evol. Microbiol.">
        <title>The Global Catalogue of Microorganisms (GCM) 10K type strain sequencing project: providing services to taxonomists for standard genome sequencing and annotation.</title>
        <authorList>
            <consortium name="The Broad Institute Genomics Platform"/>
            <consortium name="The Broad Institute Genome Sequencing Center for Infectious Disease"/>
            <person name="Wu L."/>
            <person name="Ma J."/>
        </authorList>
    </citation>
    <scope>NUCLEOTIDE SEQUENCE [LARGE SCALE GENOMIC DNA]</scope>
    <source>
        <strain evidence="2">JCM 6833</strain>
    </source>
</reference>
<sequence length="163" mass="17923">MDHARFMENDEISQNADRYRLDLHSIEAVPDQVAQIAALDELGDHIWPTIVQVRVQHAADDPSALEACGQGQFILENLCGADIFSAQEILDELDRHLLPVRGQREIGPALASASKPPQKLIWSDRLGVLGAQGRANGHVFVSGCHHASNLKFRHRSADGHPES</sequence>